<dbReference type="EMBL" id="JAASQJ010000001">
    <property type="protein sequence ID" value="NIJ50978.1"/>
    <property type="molecule type" value="Genomic_DNA"/>
</dbReference>
<sequence>MIDDEIQQTDVTPRPMGEILRREYPFVESSVRLNNLFGSVIAVPDSKGGSSKKFEESRNICFTEPEYFDVFDSKWVSGNAKQALSAPNTVVLSRDYAKKYFGRENVMGEILRFDNKVNLTVTGIIENPPPNTQLRYDVLISYSTIPGFYGDTNMLNVWAEPSTMCWVTLKEGTEPSRLTSSFPEM</sequence>
<organism evidence="2 3">
    <name type="scientific">Dyadobacter arcticus</name>
    <dbReference type="NCBI Taxonomy" id="1078754"/>
    <lineage>
        <taxon>Bacteria</taxon>
        <taxon>Pseudomonadati</taxon>
        <taxon>Bacteroidota</taxon>
        <taxon>Cytophagia</taxon>
        <taxon>Cytophagales</taxon>
        <taxon>Spirosomataceae</taxon>
        <taxon>Dyadobacter</taxon>
    </lineage>
</organism>
<reference evidence="2 3" key="1">
    <citation type="submission" date="2020-03" db="EMBL/GenBank/DDBJ databases">
        <title>Genomic Encyclopedia of Type Strains, Phase IV (KMG-IV): sequencing the most valuable type-strain genomes for metagenomic binning, comparative biology and taxonomic classification.</title>
        <authorList>
            <person name="Goeker M."/>
        </authorList>
    </citation>
    <scope>NUCLEOTIDE SEQUENCE [LARGE SCALE GENOMIC DNA]</scope>
    <source>
        <strain evidence="2 3">DSM 102865</strain>
    </source>
</reference>
<dbReference type="Pfam" id="PF12704">
    <property type="entry name" value="MacB_PCD"/>
    <property type="match status" value="1"/>
</dbReference>
<dbReference type="Proteomes" id="UP001179181">
    <property type="component" value="Unassembled WGS sequence"/>
</dbReference>
<keyword evidence="3" id="KW-1185">Reference proteome</keyword>
<name>A0ABX0UD95_9BACT</name>
<dbReference type="InterPro" id="IPR025857">
    <property type="entry name" value="MacB_PCD"/>
</dbReference>
<evidence type="ECO:0000313" key="3">
    <source>
        <dbReference type="Proteomes" id="UP001179181"/>
    </source>
</evidence>
<proteinExistence type="predicted"/>
<evidence type="ECO:0000313" key="2">
    <source>
        <dbReference type="EMBL" id="NIJ50978.1"/>
    </source>
</evidence>
<comment type="caution">
    <text evidence="2">The sequence shown here is derived from an EMBL/GenBank/DDBJ whole genome shotgun (WGS) entry which is preliminary data.</text>
</comment>
<gene>
    <name evidence="2" type="ORF">FHS68_000134</name>
</gene>
<feature type="domain" description="MacB-like periplasmic core" evidence="1">
    <location>
        <begin position="14"/>
        <end position="176"/>
    </location>
</feature>
<accession>A0ABX0UD95</accession>
<evidence type="ECO:0000259" key="1">
    <source>
        <dbReference type="Pfam" id="PF12704"/>
    </source>
</evidence>
<protein>
    <recommendedName>
        <fullName evidence="1">MacB-like periplasmic core domain-containing protein</fullName>
    </recommendedName>
</protein>